<feature type="domain" description="N-end aminoacyl transferase N-terminal" evidence="7">
    <location>
        <begin position="27"/>
        <end position="108"/>
    </location>
</feature>
<evidence type="ECO:0000256" key="1">
    <source>
        <dbReference type="ARBA" id="ARBA00009991"/>
    </source>
</evidence>
<evidence type="ECO:0000256" key="2">
    <source>
        <dbReference type="ARBA" id="ARBA00022679"/>
    </source>
</evidence>
<name>A0A177AEE7_9PEZI</name>
<evidence type="ECO:0000256" key="6">
    <source>
        <dbReference type="SAM" id="MobiDB-lite"/>
    </source>
</evidence>
<dbReference type="Proteomes" id="UP000077154">
    <property type="component" value="Unassembled WGS sequence"/>
</dbReference>
<dbReference type="GeneID" id="36287152"/>
<dbReference type="EMBL" id="KV441393">
    <property type="protein sequence ID" value="OAF59544.1"/>
    <property type="molecule type" value="Genomic_DNA"/>
</dbReference>
<proteinExistence type="inferred from homology"/>
<keyword evidence="3 5" id="KW-0833">Ubl conjugation pathway</keyword>
<evidence type="ECO:0000313" key="9">
    <source>
        <dbReference type="EMBL" id="OAF59544.1"/>
    </source>
</evidence>
<comment type="catalytic activity">
    <reaction evidence="5">
        <text>an N-terminal L-alpha-aminoacyl-[protein] + L-arginyl-tRNA(Arg) = an N-terminal L-arginyl-L-aminoacyl-[protein] + tRNA(Arg) + H(+)</text>
        <dbReference type="Rhea" id="RHEA:10208"/>
        <dbReference type="Rhea" id="RHEA-COMP:9658"/>
        <dbReference type="Rhea" id="RHEA-COMP:9673"/>
        <dbReference type="Rhea" id="RHEA-COMP:10636"/>
        <dbReference type="Rhea" id="RHEA-COMP:10638"/>
        <dbReference type="ChEBI" id="CHEBI:15378"/>
        <dbReference type="ChEBI" id="CHEBI:78442"/>
        <dbReference type="ChEBI" id="CHEBI:78513"/>
        <dbReference type="ChEBI" id="CHEBI:78597"/>
        <dbReference type="ChEBI" id="CHEBI:83562"/>
        <dbReference type="EC" id="2.3.2.8"/>
    </reaction>
</comment>
<protein>
    <recommendedName>
        <fullName evidence="5">Arginyl-tRNA--protein transferase 1</fullName>
        <shortName evidence="5">Arginyltransferase 1</shortName>
        <shortName evidence="5">R-transferase 1</shortName>
        <ecNumber evidence="5">2.3.2.8</ecNumber>
    </recommendedName>
    <alternativeName>
        <fullName evidence="5">Arginine-tRNA--protein transferase 1</fullName>
    </alternativeName>
</protein>
<dbReference type="OrthoDB" id="74183at2759"/>
<comment type="similarity">
    <text evidence="1 5">Belongs to the R-transferase family.</text>
</comment>
<organism evidence="9">
    <name type="scientific">Pseudogymnoascus destructans</name>
    <dbReference type="NCBI Taxonomy" id="655981"/>
    <lineage>
        <taxon>Eukaryota</taxon>
        <taxon>Fungi</taxon>
        <taxon>Dikarya</taxon>
        <taxon>Ascomycota</taxon>
        <taxon>Pezizomycotina</taxon>
        <taxon>Leotiomycetes</taxon>
        <taxon>Thelebolales</taxon>
        <taxon>Thelebolaceae</taxon>
        <taxon>Pseudogymnoascus</taxon>
    </lineage>
</organism>
<dbReference type="Pfam" id="PF04377">
    <property type="entry name" value="ATE_C"/>
    <property type="match status" value="1"/>
</dbReference>
<comment type="function">
    <text evidence="5">Involved in the post-translational conjugation of arginine to the N-terminal aspartate or glutamate of a protein. This arginylation is required for degradation of the protein via the ubiquitin pathway.</text>
</comment>
<dbReference type="InterPro" id="IPR007471">
    <property type="entry name" value="N-end_Aminoacyl_Trfase_N"/>
</dbReference>
<sequence>MSSPTNSNSSITTVPEAVLGPIGYHAHSCGYCKSKAERRSSGRGSSGSPSYYASSKHLIPRFYEDLICRGWRRSGTLLYKPDLRNACCPHYTLRLDAPEFRATKDQRQAQNRFNHYILGDEYIKETARLHPKSKAEAARYKQTFDLRERVHESELSSLQGPTKPAHDFTVTLEPDTFTEEKYLLYENYQRIVHKEGPDDIARHGFRNFLCSSKIKRSTETVDGKEKKLGSYHQCYRLDGRLVAIGVLDLLPNAVSAVYFMYHEDLHTWSPGKLSALRETALAIEQGCRWYMMGFYIHGCTKMKYKADYHPQYILDPEKYTWDLLDDDLKLRMDARRYVSLSSEKARGIPAPTKEEAEAAAASRSPPPTNDDDDLNPLSQNMPGALTAHELATFDLGSLLRPYGRGAVIRFRDIEGWEGYPVPGDGRTDGEPVIKQALGDLVAVVGMELAGRLVVDFAQR</sequence>
<evidence type="ECO:0000259" key="8">
    <source>
        <dbReference type="Pfam" id="PF04377"/>
    </source>
</evidence>
<dbReference type="VEuPathDB" id="FungiDB:GMDG_05574"/>
<dbReference type="GO" id="GO:0004057">
    <property type="term" value="F:arginyl-tRNA--protein transferase activity"/>
    <property type="evidence" value="ECO:0007669"/>
    <property type="project" value="UniProtKB-EC"/>
</dbReference>
<dbReference type="PANTHER" id="PTHR21367">
    <property type="entry name" value="ARGININE-TRNA-PROTEIN TRANSFERASE 1"/>
    <property type="match status" value="1"/>
</dbReference>
<dbReference type="Pfam" id="PF04376">
    <property type="entry name" value="ATE_N"/>
    <property type="match status" value="1"/>
</dbReference>
<evidence type="ECO:0000256" key="4">
    <source>
        <dbReference type="ARBA" id="ARBA00023315"/>
    </source>
</evidence>
<reference evidence="9" key="1">
    <citation type="submission" date="2016-03" db="EMBL/GenBank/DDBJ databases">
        <title>Updated assembly of Pseudogymnoascus destructans, the fungus causing white-nose syndrome of bats.</title>
        <authorList>
            <person name="Palmer J.M."/>
            <person name="Drees K.P."/>
            <person name="Foster J.T."/>
            <person name="Lindner D.L."/>
        </authorList>
    </citation>
    <scope>NUCLEOTIDE SEQUENCE [LARGE SCALE GENOMIC DNA]</scope>
    <source>
        <strain evidence="9">20631-21</strain>
    </source>
</reference>
<dbReference type="AlphaFoldDB" id="A0A177AEE7"/>
<dbReference type="GO" id="GO:0005737">
    <property type="term" value="C:cytoplasm"/>
    <property type="evidence" value="ECO:0007669"/>
    <property type="project" value="TreeGrafter"/>
</dbReference>
<dbReference type="eggNOG" id="KOG1193">
    <property type="taxonomic scope" value="Eukaryota"/>
</dbReference>
<dbReference type="SUPFAM" id="SSF55729">
    <property type="entry name" value="Acyl-CoA N-acyltransferases (Nat)"/>
    <property type="match status" value="1"/>
</dbReference>
<keyword evidence="2 5" id="KW-0808">Transferase</keyword>
<keyword evidence="4 5" id="KW-0012">Acyltransferase</keyword>
<evidence type="ECO:0000256" key="5">
    <source>
        <dbReference type="PIRNR" id="PIRNR037207"/>
    </source>
</evidence>
<dbReference type="EC" id="2.3.2.8" evidence="5"/>
<dbReference type="RefSeq" id="XP_024324827.1">
    <property type="nucleotide sequence ID" value="XM_024467716.1"/>
</dbReference>
<gene>
    <name evidence="9" type="primary">ATE1</name>
    <name evidence="9" type="ORF">VC83_04079</name>
</gene>
<dbReference type="InterPro" id="IPR016181">
    <property type="entry name" value="Acyl_CoA_acyltransferase"/>
</dbReference>
<evidence type="ECO:0000259" key="7">
    <source>
        <dbReference type="Pfam" id="PF04376"/>
    </source>
</evidence>
<dbReference type="InterPro" id="IPR007472">
    <property type="entry name" value="N-end_Aminoacyl_Trfase_C"/>
</dbReference>
<dbReference type="PIRSF" id="PIRSF037207">
    <property type="entry name" value="ATE1_euk"/>
    <property type="match status" value="1"/>
</dbReference>
<feature type="domain" description="N-end rule aminoacyl transferase C-terminal" evidence="8">
    <location>
        <begin position="180"/>
        <end position="315"/>
    </location>
</feature>
<accession>A0A177AEE7</accession>
<dbReference type="InterPro" id="IPR017137">
    <property type="entry name" value="Arg-tRNA-P_Trfase_1_euk"/>
</dbReference>
<dbReference type="PANTHER" id="PTHR21367:SF1">
    <property type="entry name" value="ARGINYL-TRNA--PROTEIN TRANSFERASE 1"/>
    <property type="match status" value="1"/>
</dbReference>
<feature type="region of interest" description="Disordered" evidence="6">
    <location>
        <begin position="346"/>
        <end position="381"/>
    </location>
</feature>
<dbReference type="InterPro" id="IPR030700">
    <property type="entry name" value="N-end_Aminoacyl_Trfase"/>
</dbReference>
<evidence type="ECO:0000256" key="3">
    <source>
        <dbReference type="ARBA" id="ARBA00022786"/>
    </source>
</evidence>